<evidence type="ECO:0000313" key="2">
    <source>
        <dbReference type="Proteomes" id="UP001499863"/>
    </source>
</evidence>
<evidence type="ECO:0008006" key="3">
    <source>
        <dbReference type="Google" id="ProtNLM"/>
    </source>
</evidence>
<sequence>MTESGFEEFGLSESRLSGSRLSWSADSGPADLRAGEAARSVVPLRAELHEYEYAVIRAVPRVERGECVNVGVLLYCRQSSHLAARTHLDQARLLALDPVADVAAVRRALQGIEVVCAGGPQAGPAVADSPGQRFRWLTAPRSAVVQPGPVHTGLTADPETELRRLFDQLVL</sequence>
<dbReference type="Proteomes" id="UP001499863">
    <property type="component" value="Unassembled WGS sequence"/>
</dbReference>
<dbReference type="Pfam" id="PF11236">
    <property type="entry name" value="DUF3037"/>
    <property type="match status" value="1"/>
</dbReference>
<reference evidence="1 2" key="1">
    <citation type="journal article" date="2019" name="Int. J. Syst. Evol. Microbiol.">
        <title>The Global Catalogue of Microorganisms (GCM) 10K type strain sequencing project: providing services to taxonomists for standard genome sequencing and annotation.</title>
        <authorList>
            <consortium name="The Broad Institute Genomics Platform"/>
            <consortium name="The Broad Institute Genome Sequencing Center for Infectious Disease"/>
            <person name="Wu L."/>
            <person name="Ma J."/>
        </authorList>
    </citation>
    <scope>NUCLEOTIDE SEQUENCE [LARGE SCALE GENOMIC DNA]</scope>
    <source>
        <strain evidence="1 2">JCM 12393</strain>
    </source>
</reference>
<name>A0ABN1XZG6_9ACTN</name>
<protein>
    <recommendedName>
        <fullName evidence="3">DUF3037 domain-containing protein</fullName>
    </recommendedName>
</protein>
<proteinExistence type="predicted"/>
<gene>
    <name evidence="1" type="ORF">GCM10009639_27320</name>
</gene>
<evidence type="ECO:0000313" key="1">
    <source>
        <dbReference type="EMBL" id="GAA1393819.1"/>
    </source>
</evidence>
<dbReference type="EMBL" id="BAAAKJ010000138">
    <property type="protein sequence ID" value="GAA1393819.1"/>
    <property type="molecule type" value="Genomic_DNA"/>
</dbReference>
<comment type="caution">
    <text evidence="1">The sequence shown here is derived from an EMBL/GenBank/DDBJ whole genome shotgun (WGS) entry which is preliminary data.</text>
</comment>
<keyword evidence="2" id="KW-1185">Reference proteome</keyword>
<dbReference type="InterPro" id="IPR021398">
    <property type="entry name" value="DUF3037"/>
</dbReference>
<organism evidence="1 2">
    <name type="scientific">Kitasatospora putterlickiae</name>
    <dbReference type="NCBI Taxonomy" id="221725"/>
    <lineage>
        <taxon>Bacteria</taxon>
        <taxon>Bacillati</taxon>
        <taxon>Actinomycetota</taxon>
        <taxon>Actinomycetes</taxon>
        <taxon>Kitasatosporales</taxon>
        <taxon>Streptomycetaceae</taxon>
        <taxon>Kitasatospora</taxon>
    </lineage>
</organism>
<accession>A0ABN1XZG6</accession>